<feature type="compositionally biased region" description="Basic and acidic residues" evidence="1">
    <location>
        <begin position="76"/>
        <end position="86"/>
    </location>
</feature>
<dbReference type="EMBL" id="JAPWTJ010000023">
    <property type="protein sequence ID" value="KAJ8984942.1"/>
    <property type="molecule type" value="Genomic_DNA"/>
</dbReference>
<name>A0ABQ9K4E7_9CUCU</name>
<accession>A0ABQ9K4E7</accession>
<comment type="caution">
    <text evidence="2">The sequence shown here is derived from an EMBL/GenBank/DDBJ whole genome shotgun (WGS) entry which is preliminary data.</text>
</comment>
<evidence type="ECO:0000313" key="3">
    <source>
        <dbReference type="Proteomes" id="UP001162164"/>
    </source>
</evidence>
<gene>
    <name evidence="2" type="ORF">NQ317_012193</name>
</gene>
<proteinExistence type="predicted"/>
<protein>
    <submittedName>
        <fullName evidence="2">Uncharacterized protein</fullName>
    </submittedName>
</protein>
<organism evidence="2 3">
    <name type="scientific">Molorchus minor</name>
    <dbReference type="NCBI Taxonomy" id="1323400"/>
    <lineage>
        <taxon>Eukaryota</taxon>
        <taxon>Metazoa</taxon>
        <taxon>Ecdysozoa</taxon>
        <taxon>Arthropoda</taxon>
        <taxon>Hexapoda</taxon>
        <taxon>Insecta</taxon>
        <taxon>Pterygota</taxon>
        <taxon>Neoptera</taxon>
        <taxon>Endopterygota</taxon>
        <taxon>Coleoptera</taxon>
        <taxon>Polyphaga</taxon>
        <taxon>Cucujiformia</taxon>
        <taxon>Chrysomeloidea</taxon>
        <taxon>Cerambycidae</taxon>
        <taxon>Lamiinae</taxon>
        <taxon>Monochamini</taxon>
        <taxon>Molorchus</taxon>
    </lineage>
</organism>
<sequence length="144" mass="15760">MLQNGYNWVSEIKIKKCDFVEVWGLKCLMRATDSQTQTVNIPQHLVASTAPWFTFQVVDSRARTDADGGVAAAGEEAARGVPKPDTRGSSPSHQDAHGVEQPVDEQDDGDDAVSCCILFDSTKLIHVSNQFFHAKISAPRAFLK</sequence>
<feature type="region of interest" description="Disordered" evidence="1">
    <location>
        <begin position="66"/>
        <end position="108"/>
    </location>
</feature>
<evidence type="ECO:0000256" key="1">
    <source>
        <dbReference type="SAM" id="MobiDB-lite"/>
    </source>
</evidence>
<evidence type="ECO:0000313" key="2">
    <source>
        <dbReference type="EMBL" id="KAJ8984942.1"/>
    </source>
</evidence>
<keyword evidence="3" id="KW-1185">Reference proteome</keyword>
<reference evidence="2" key="1">
    <citation type="journal article" date="2023" name="Insect Mol. Biol.">
        <title>Genome sequencing provides insights into the evolution of gene families encoding plant cell wall-degrading enzymes in longhorned beetles.</title>
        <authorList>
            <person name="Shin N.R."/>
            <person name="Okamura Y."/>
            <person name="Kirsch R."/>
            <person name="Pauchet Y."/>
        </authorList>
    </citation>
    <scope>NUCLEOTIDE SEQUENCE</scope>
    <source>
        <strain evidence="2">MMC_N1</strain>
    </source>
</reference>
<dbReference type="Proteomes" id="UP001162164">
    <property type="component" value="Unassembled WGS sequence"/>
</dbReference>